<dbReference type="InterPro" id="IPR021475">
    <property type="entry name" value="Pants/Emi1-like"/>
</dbReference>
<organism evidence="2 3">
    <name type="scientific">Glomus cerebriforme</name>
    <dbReference type="NCBI Taxonomy" id="658196"/>
    <lineage>
        <taxon>Eukaryota</taxon>
        <taxon>Fungi</taxon>
        <taxon>Fungi incertae sedis</taxon>
        <taxon>Mucoromycota</taxon>
        <taxon>Glomeromycotina</taxon>
        <taxon>Glomeromycetes</taxon>
        <taxon>Glomerales</taxon>
        <taxon>Glomeraceae</taxon>
        <taxon>Glomus</taxon>
    </lineage>
</organism>
<proteinExistence type="predicted"/>
<dbReference type="Proteomes" id="UP000265703">
    <property type="component" value="Unassembled WGS sequence"/>
</dbReference>
<evidence type="ECO:0000256" key="1">
    <source>
        <dbReference type="SAM" id="MobiDB-lite"/>
    </source>
</evidence>
<dbReference type="EMBL" id="QKYT01000048">
    <property type="protein sequence ID" value="RIA96249.1"/>
    <property type="molecule type" value="Genomic_DNA"/>
</dbReference>
<feature type="compositionally biased region" description="Basic and acidic residues" evidence="1">
    <location>
        <begin position="87"/>
        <end position="106"/>
    </location>
</feature>
<protein>
    <recommendedName>
        <fullName evidence="4">Early meiotic induction protein 1</fullName>
    </recommendedName>
</protein>
<dbReference type="OrthoDB" id="2017405at2759"/>
<evidence type="ECO:0008006" key="4">
    <source>
        <dbReference type="Google" id="ProtNLM"/>
    </source>
</evidence>
<comment type="caution">
    <text evidence="2">The sequence shown here is derived from an EMBL/GenBank/DDBJ whole genome shotgun (WGS) entry which is preliminary data.</text>
</comment>
<accession>A0A397TFW9</accession>
<name>A0A397TFW9_9GLOM</name>
<gene>
    <name evidence="2" type="ORF">C1645_815700</name>
</gene>
<keyword evidence="3" id="KW-1185">Reference proteome</keyword>
<sequence>MSDTIDNKDSTYTNKDDDKKYNCSLVQSFDQYVLCYTVGGQAVNYYRYGERKDCKSKWENFKFCLQLKSKPTDIRKELIIERESLKKEQRNREKSSLDVWEIRDKPPQNFPPNLS</sequence>
<evidence type="ECO:0000313" key="3">
    <source>
        <dbReference type="Proteomes" id="UP000265703"/>
    </source>
</evidence>
<evidence type="ECO:0000313" key="2">
    <source>
        <dbReference type="EMBL" id="RIA96249.1"/>
    </source>
</evidence>
<dbReference type="STRING" id="658196.A0A397TFW9"/>
<dbReference type="Pfam" id="PF11326">
    <property type="entry name" value="PANTS-like"/>
    <property type="match status" value="1"/>
</dbReference>
<dbReference type="AlphaFoldDB" id="A0A397TFW9"/>
<feature type="region of interest" description="Disordered" evidence="1">
    <location>
        <begin position="87"/>
        <end position="115"/>
    </location>
</feature>
<reference evidence="2 3" key="1">
    <citation type="submission" date="2018-06" db="EMBL/GenBank/DDBJ databases">
        <title>Comparative genomics reveals the genomic features of Rhizophagus irregularis, R. cerebriforme, R. diaphanum and Gigaspora rosea, and their symbiotic lifestyle signature.</title>
        <authorList>
            <person name="Morin E."/>
            <person name="San Clemente H."/>
            <person name="Chen E.C.H."/>
            <person name="De La Providencia I."/>
            <person name="Hainaut M."/>
            <person name="Kuo A."/>
            <person name="Kohler A."/>
            <person name="Murat C."/>
            <person name="Tang N."/>
            <person name="Roy S."/>
            <person name="Loubradou J."/>
            <person name="Henrissat B."/>
            <person name="Grigoriev I.V."/>
            <person name="Corradi N."/>
            <person name="Roux C."/>
            <person name="Martin F.M."/>
        </authorList>
    </citation>
    <scope>NUCLEOTIDE SEQUENCE [LARGE SCALE GENOMIC DNA]</scope>
    <source>
        <strain evidence="2 3">DAOM 227022</strain>
    </source>
</reference>
<dbReference type="PANTHER" id="PTHR28052">
    <property type="entry name" value="UPF0545 PROTEIN C22ORF39"/>
    <property type="match status" value="1"/>
</dbReference>
<dbReference type="PANTHER" id="PTHR28052:SF1">
    <property type="entry name" value="UPF0545 PROTEIN C22ORF39"/>
    <property type="match status" value="1"/>
</dbReference>